<organism evidence="8 9">
    <name type="scientific">Nocardiopsis coralli</name>
    <dbReference type="NCBI Taxonomy" id="2772213"/>
    <lineage>
        <taxon>Bacteria</taxon>
        <taxon>Bacillati</taxon>
        <taxon>Actinomycetota</taxon>
        <taxon>Actinomycetes</taxon>
        <taxon>Streptosporangiales</taxon>
        <taxon>Nocardiopsidaceae</taxon>
        <taxon>Nocardiopsis</taxon>
    </lineage>
</organism>
<proteinExistence type="inferred from homology"/>
<keyword evidence="9" id="KW-1185">Reference proteome</keyword>
<feature type="region of interest" description="Disordered" evidence="5">
    <location>
        <begin position="1"/>
        <end position="26"/>
    </location>
</feature>
<evidence type="ECO:0000259" key="7">
    <source>
        <dbReference type="Pfam" id="PF03330"/>
    </source>
</evidence>
<keyword evidence="2 3" id="KW-0961">Cell wall biogenesis/degradation</keyword>
<dbReference type="InterPro" id="IPR009009">
    <property type="entry name" value="RlpA-like_DPBB"/>
</dbReference>
<dbReference type="CDD" id="cd22268">
    <property type="entry name" value="DPBB_RlpA-like"/>
    <property type="match status" value="1"/>
</dbReference>
<comment type="function">
    <text evidence="3">Lytic transglycosylase with a strong preference for naked glycan strands that lack stem peptides.</text>
</comment>
<feature type="domain" description="RlpA-like protein double-psi beta-barrel" evidence="7">
    <location>
        <begin position="149"/>
        <end position="234"/>
    </location>
</feature>
<sequence>MGTHRPDDAPDQTTTLGPRRSAARHRKRRALFMGSAVGAALLVGGTATAAVIATDTSPQDASQAATVPEAATDPLHSAADSDQQDQPDDQAGGEDTRGSGANATSSSQGEAVTEDSEPTEQPQDDTPGTGENEESGSGAEPTGEGGTCEASFYGDGFHGSTTANGETFDTHAMTAAHKTLPFDTKVEVTNPSNGQSVTVRINDRGPYIDGRCLDLSTAAFDEIIGTGSGVGTVDWQVVE</sequence>
<dbReference type="InterPro" id="IPR034718">
    <property type="entry name" value="RlpA"/>
</dbReference>
<feature type="compositionally biased region" description="Polar residues" evidence="5">
    <location>
        <begin position="99"/>
        <end position="110"/>
    </location>
</feature>
<evidence type="ECO:0000256" key="2">
    <source>
        <dbReference type="ARBA" id="ARBA00023316"/>
    </source>
</evidence>
<comment type="caution">
    <text evidence="8">The sequence shown here is derived from an EMBL/GenBank/DDBJ whole genome shotgun (WGS) entry which is preliminary data.</text>
</comment>
<dbReference type="InterPro" id="IPR012997">
    <property type="entry name" value="RplA"/>
</dbReference>
<reference evidence="8 9" key="1">
    <citation type="submission" date="2020-09" db="EMBL/GenBank/DDBJ databases">
        <title>Diversity and distribution of actinomycetes associated with coral in the coast of Hainan.</title>
        <authorList>
            <person name="Li F."/>
        </authorList>
    </citation>
    <scope>NUCLEOTIDE SEQUENCE [LARGE SCALE GENOMIC DNA]</scope>
    <source>
        <strain evidence="8 9">HNM0947</strain>
    </source>
</reference>
<evidence type="ECO:0000256" key="5">
    <source>
        <dbReference type="SAM" id="MobiDB-lite"/>
    </source>
</evidence>
<evidence type="ECO:0000313" key="9">
    <source>
        <dbReference type="Proteomes" id="UP000806528"/>
    </source>
</evidence>
<evidence type="ECO:0000256" key="3">
    <source>
        <dbReference type="HAMAP-Rule" id="MF_02071"/>
    </source>
</evidence>
<dbReference type="PANTHER" id="PTHR34183:SF8">
    <property type="entry name" value="ENDOLYTIC PEPTIDOGLYCAN TRANSGLYCOSYLASE RLPA-RELATED"/>
    <property type="match status" value="1"/>
</dbReference>
<dbReference type="PANTHER" id="PTHR34183">
    <property type="entry name" value="ENDOLYTIC PEPTIDOGLYCAN TRANSGLYCOSYLASE RLPA"/>
    <property type="match status" value="1"/>
</dbReference>
<name>A0ABR9P6J3_9ACTN</name>
<feature type="compositionally biased region" description="Acidic residues" evidence="5">
    <location>
        <begin position="82"/>
        <end position="92"/>
    </location>
</feature>
<dbReference type="NCBIfam" id="TIGR00413">
    <property type="entry name" value="rlpA"/>
    <property type="match status" value="1"/>
</dbReference>
<dbReference type="Pfam" id="PF03330">
    <property type="entry name" value="DPBB_1"/>
    <property type="match status" value="1"/>
</dbReference>
<protein>
    <recommendedName>
        <fullName evidence="3">Probable endolytic peptidoglycan transglycosylase RlpA</fullName>
        <ecNumber evidence="3">4.2.2.-</ecNumber>
    </recommendedName>
</protein>
<evidence type="ECO:0000256" key="4">
    <source>
        <dbReference type="RuleBase" id="RU003495"/>
    </source>
</evidence>
<dbReference type="Proteomes" id="UP000806528">
    <property type="component" value="Unassembled WGS sequence"/>
</dbReference>
<evidence type="ECO:0000256" key="6">
    <source>
        <dbReference type="SAM" id="Phobius"/>
    </source>
</evidence>
<accession>A0ABR9P6J3</accession>
<dbReference type="HAMAP" id="MF_02071">
    <property type="entry name" value="RlpA"/>
    <property type="match status" value="1"/>
</dbReference>
<dbReference type="SUPFAM" id="SSF50685">
    <property type="entry name" value="Barwin-like endoglucanases"/>
    <property type="match status" value="1"/>
</dbReference>
<feature type="transmembrane region" description="Helical" evidence="6">
    <location>
        <begin position="30"/>
        <end position="53"/>
    </location>
</feature>
<keyword evidence="1 3" id="KW-0456">Lyase</keyword>
<dbReference type="EMBL" id="JADBGI010000009">
    <property type="protein sequence ID" value="MBE2999468.1"/>
    <property type="molecule type" value="Genomic_DNA"/>
</dbReference>
<keyword evidence="6" id="KW-0812">Transmembrane</keyword>
<dbReference type="Gene3D" id="2.40.40.10">
    <property type="entry name" value="RlpA-like domain"/>
    <property type="match status" value="1"/>
</dbReference>
<dbReference type="InterPro" id="IPR036908">
    <property type="entry name" value="RlpA-like_sf"/>
</dbReference>
<evidence type="ECO:0000313" key="8">
    <source>
        <dbReference type="EMBL" id="MBE2999468.1"/>
    </source>
</evidence>
<comment type="similarity">
    <text evidence="3 4">Belongs to the RlpA family.</text>
</comment>
<keyword evidence="6" id="KW-1133">Transmembrane helix</keyword>
<dbReference type="EC" id="4.2.2.-" evidence="3"/>
<evidence type="ECO:0000256" key="1">
    <source>
        <dbReference type="ARBA" id="ARBA00023239"/>
    </source>
</evidence>
<dbReference type="RefSeq" id="WP_193122096.1">
    <property type="nucleotide sequence ID" value="NZ_JADBGI010000009.1"/>
</dbReference>
<gene>
    <name evidence="3" type="primary">rlpA</name>
    <name evidence="8" type="ORF">IDM40_12235</name>
</gene>
<keyword evidence="6" id="KW-0472">Membrane</keyword>
<feature type="region of interest" description="Disordered" evidence="5">
    <location>
        <begin position="56"/>
        <end position="153"/>
    </location>
</feature>